<organism evidence="3 4">
    <name type="scientific">Kistimonas scapharcae</name>
    <dbReference type="NCBI Taxonomy" id="1036133"/>
    <lineage>
        <taxon>Bacteria</taxon>
        <taxon>Pseudomonadati</taxon>
        <taxon>Pseudomonadota</taxon>
        <taxon>Gammaproteobacteria</taxon>
        <taxon>Oceanospirillales</taxon>
        <taxon>Endozoicomonadaceae</taxon>
        <taxon>Kistimonas</taxon>
    </lineage>
</organism>
<dbReference type="Pfam" id="PF03502">
    <property type="entry name" value="Channel_Tsx"/>
    <property type="match status" value="1"/>
</dbReference>
<gene>
    <name evidence="3" type="ORF">GCM10023116_24360</name>
</gene>
<evidence type="ECO:0000256" key="2">
    <source>
        <dbReference type="SAM" id="SignalP"/>
    </source>
</evidence>
<comment type="caution">
    <text evidence="3">The sequence shown here is derived from an EMBL/GenBank/DDBJ whole genome shotgun (WGS) entry which is preliminary data.</text>
</comment>
<feature type="signal peptide" evidence="2">
    <location>
        <begin position="1"/>
        <end position="22"/>
    </location>
</feature>
<dbReference type="InterPro" id="IPR018013">
    <property type="entry name" value="Channel_Tsx-like"/>
</dbReference>
<reference evidence="4" key="1">
    <citation type="journal article" date="2019" name="Int. J. Syst. Evol. Microbiol.">
        <title>The Global Catalogue of Microorganisms (GCM) 10K type strain sequencing project: providing services to taxonomists for standard genome sequencing and annotation.</title>
        <authorList>
            <consortium name="The Broad Institute Genomics Platform"/>
            <consortium name="The Broad Institute Genome Sequencing Center for Infectious Disease"/>
            <person name="Wu L."/>
            <person name="Ma J."/>
        </authorList>
    </citation>
    <scope>NUCLEOTIDE SEQUENCE [LARGE SCALE GENOMIC DNA]</scope>
    <source>
        <strain evidence="4">JCM 17805</strain>
    </source>
</reference>
<sequence>MGIRKNVVAAAAVVLGAMSATAANAEMVYGFGNVSINYLDWSKGTQNRTADNAAKKDFFFLEVEGGAGFNWGEVYGFFDVENPTNDTKEKDGSKNLRTAAKGTTHIYLGDTNFTLYGHIYDFRDDGYRSREQDRIVGLGYRYANDSGFWIKPFIGPAWVKSHAYNGRNGYMMGWVAGYNFNLGGEKFSVSNWHEMTFDRDEDYLEENYVGKSAGKVGQNGAVALWWHPIEKITAGVQYRYSKNKLGTPDAYQNAMIYTLKYNF</sequence>
<keyword evidence="2" id="KW-0732">Signal</keyword>
<comment type="similarity">
    <text evidence="1">Belongs to the nucleoside-specific channel-forming outer membrane porin (Tsx) (TC 1.B.10) family.</text>
</comment>
<dbReference type="RefSeq" id="WP_345196253.1">
    <property type="nucleotide sequence ID" value="NZ_BAABFL010000368.1"/>
</dbReference>
<protein>
    <submittedName>
        <fullName evidence="3">Outer membrane protein OmpK</fullName>
    </submittedName>
</protein>
<evidence type="ECO:0000313" key="4">
    <source>
        <dbReference type="Proteomes" id="UP001500604"/>
    </source>
</evidence>
<proteinExistence type="inferred from homology"/>
<dbReference type="Proteomes" id="UP001500604">
    <property type="component" value="Unassembled WGS sequence"/>
</dbReference>
<dbReference type="SUPFAM" id="SSF111364">
    <property type="entry name" value="Tsx-like channel"/>
    <property type="match status" value="1"/>
</dbReference>
<feature type="chain" id="PRO_5047284672" evidence="2">
    <location>
        <begin position="23"/>
        <end position="263"/>
    </location>
</feature>
<evidence type="ECO:0000313" key="3">
    <source>
        <dbReference type="EMBL" id="GAA4650153.1"/>
    </source>
</evidence>
<dbReference type="NCBIfam" id="NF008574">
    <property type="entry name" value="PRK11528.1"/>
    <property type="match status" value="1"/>
</dbReference>
<keyword evidence="4" id="KW-1185">Reference proteome</keyword>
<name>A0ABP8V3X8_9GAMM</name>
<evidence type="ECO:0000256" key="1">
    <source>
        <dbReference type="ARBA" id="ARBA00008728"/>
    </source>
</evidence>
<dbReference type="InterPro" id="IPR036777">
    <property type="entry name" value="Channel_Tsx-like_sf"/>
</dbReference>
<dbReference type="EMBL" id="BAABFL010000368">
    <property type="protein sequence ID" value="GAA4650153.1"/>
    <property type="molecule type" value="Genomic_DNA"/>
</dbReference>
<accession>A0ABP8V3X8</accession>